<evidence type="ECO:0000259" key="2">
    <source>
        <dbReference type="Pfam" id="PF09348"/>
    </source>
</evidence>
<evidence type="ECO:0000313" key="3">
    <source>
        <dbReference type="EMBL" id="KAB1649020.1"/>
    </source>
</evidence>
<dbReference type="Pfam" id="PF09348">
    <property type="entry name" value="DUF1990"/>
    <property type="match status" value="1"/>
</dbReference>
<name>A0A6H9WRQ9_9MICO</name>
<feature type="domain" description="DUF1990" evidence="2">
    <location>
        <begin position="163"/>
        <end position="289"/>
    </location>
</feature>
<dbReference type="Proteomes" id="UP000431744">
    <property type="component" value="Unassembled WGS sequence"/>
</dbReference>
<proteinExistence type="predicted"/>
<accession>A0A6H9WRQ9</accession>
<feature type="region of interest" description="Disordered" evidence="1">
    <location>
        <begin position="88"/>
        <end position="150"/>
    </location>
</feature>
<protein>
    <submittedName>
        <fullName evidence="3">DUF1990 family protein</fullName>
    </submittedName>
</protein>
<organism evidence="3 4">
    <name type="scientific">Pseudoclavibacter endophyticus</name>
    <dbReference type="NCBI Taxonomy" id="1778590"/>
    <lineage>
        <taxon>Bacteria</taxon>
        <taxon>Bacillati</taxon>
        <taxon>Actinomycetota</taxon>
        <taxon>Actinomycetes</taxon>
        <taxon>Micrococcales</taxon>
        <taxon>Microbacteriaceae</taxon>
        <taxon>Pseudoclavibacter</taxon>
    </lineage>
</organism>
<evidence type="ECO:0000256" key="1">
    <source>
        <dbReference type="SAM" id="MobiDB-lite"/>
    </source>
</evidence>
<keyword evidence="4" id="KW-1185">Reference proteome</keyword>
<dbReference type="OrthoDB" id="120660at2"/>
<dbReference type="InterPro" id="IPR018960">
    <property type="entry name" value="DUF1990"/>
</dbReference>
<dbReference type="AlphaFoldDB" id="A0A6H9WRQ9"/>
<sequence>MSTWRRTWASTCRAARTDWGTVPIRPRRPGWSDSRRASNGTCRAAAIARRGGPPASSAATSRCSSTGVRRRSTPCAWCSSAARPSSRRRAHDSSACASGSGCRGRRSSAPVTCPGSRRFRAAPMGTAPRSATPGRRRTAEGATMHARSTTSRAVELAYGADIGFARDLPAARAALLDWRAHRGAGLRVRTSGPAAVGRRVELSLGPARLGLGGVDVVTNLTDEPGRTSMTYETLPGHAERGTQTFTLSVRGDRLFLLVTSRSVTESRLLRAAGGLSRLAQQCMAMRYVAALRRALEQRDHARRR</sequence>
<comment type="caution">
    <text evidence="3">The sequence shown here is derived from an EMBL/GenBank/DDBJ whole genome shotgun (WGS) entry which is preliminary data.</text>
</comment>
<gene>
    <name evidence="3" type="ORF">F8O04_01660</name>
</gene>
<evidence type="ECO:0000313" key="4">
    <source>
        <dbReference type="Proteomes" id="UP000431744"/>
    </source>
</evidence>
<dbReference type="EMBL" id="WBJY01000001">
    <property type="protein sequence ID" value="KAB1649020.1"/>
    <property type="molecule type" value="Genomic_DNA"/>
</dbReference>
<reference evidence="3 4" key="1">
    <citation type="submission" date="2019-09" db="EMBL/GenBank/DDBJ databases">
        <title>Phylogeny of genus Pseudoclavibacter and closely related genus.</title>
        <authorList>
            <person name="Li Y."/>
        </authorList>
    </citation>
    <scope>NUCLEOTIDE SEQUENCE [LARGE SCALE GENOMIC DNA]</scope>
    <source>
        <strain evidence="3 4">EGI 60007</strain>
    </source>
</reference>